<feature type="domain" description="RNA polymerase sigma factor 54 DNA-binding" evidence="11">
    <location>
        <begin position="329"/>
        <end position="488"/>
    </location>
</feature>
<feature type="domain" description="RNA polymerase sigma factor 54 core-binding" evidence="12">
    <location>
        <begin position="124"/>
        <end position="314"/>
    </location>
</feature>
<gene>
    <name evidence="13" type="primary">rpoN</name>
    <name evidence="13" type="ORF">FHP25_18850</name>
</gene>
<evidence type="ECO:0000256" key="3">
    <source>
        <dbReference type="ARBA" id="ARBA00022679"/>
    </source>
</evidence>
<dbReference type="GO" id="GO:0003677">
    <property type="term" value="F:DNA binding"/>
    <property type="evidence" value="ECO:0007669"/>
    <property type="project" value="UniProtKB-KW"/>
</dbReference>
<organism evidence="13 14">
    <name type="scientific">Vineibacter terrae</name>
    <dbReference type="NCBI Taxonomy" id="2586908"/>
    <lineage>
        <taxon>Bacteria</taxon>
        <taxon>Pseudomonadati</taxon>
        <taxon>Pseudomonadota</taxon>
        <taxon>Alphaproteobacteria</taxon>
        <taxon>Hyphomicrobiales</taxon>
        <taxon>Vineibacter</taxon>
    </lineage>
</organism>
<dbReference type="GO" id="GO:0016987">
    <property type="term" value="F:sigma factor activity"/>
    <property type="evidence" value="ECO:0007669"/>
    <property type="project" value="UniProtKB-KW"/>
</dbReference>
<evidence type="ECO:0000256" key="8">
    <source>
        <dbReference type="ARBA" id="ARBA00023163"/>
    </source>
</evidence>
<evidence type="ECO:0000256" key="7">
    <source>
        <dbReference type="ARBA" id="ARBA00023125"/>
    </source>
</evidence>
<keyword evidence="14" id="KW-1185">Reference proteome</keyword>
<evidence type="ECO:0000313" key="14">
    <source>
        <dbReference type="Proteomes" id="UP000321638"/>
    </source>
</evidence>
<dbReference type="InterPro" id="IPR007046">
    <property type="entry name" value="RNA_pol_sigma_54_core-bd"/>
</dbReference>
<dbReference type="PANTHER" id="PTHR32248">
    <property type="entry name" value="RNA POLYMERASE SIGMA-54 FACTOR"/>
    <property type="match status" value="1"/>
</dbReference>
<dbReference type="NCBIfam" id="NF009118">
    <property type="entry name" value="PRK12469.1"/>
    <property type="match status" value="1"/>
</dbReference>
<keyword evidence="3 9" id="KW-0808">Transferase</keyword>
<keyword evidence="2 9" id="KW-0240">DNA-directed RNA polymerase</keyword>
<dbReference type="PIRSF" id="PIRSF000774">
    <property type="entry name" value="RpoN"/>
    <property type="match status" value="1"/>
</dbReference>
<evidence type="ECO:0000256" key="9">
    <source>
        <dbReference type="PIRNR" id="PIRNR000774"/>
    </source>
</evidence>
<feature type="compositionally biased region" description="Low complexity" evidence="10">
    <location>
        <begin position="68"/>
        <end position="77"/>
    </location>
</feature>
<dbReference type="GO" id="GO:0016779">
    <property type="term" value="F:nucleotidyltransferase activity"/>
    <property type="evidence" value="ECO:0007669"/>
    <property type="project" value="UniProtKB-KW"/>
</dbReference>
<name>A0A5C8PJN4_9HYPH</name>
<dbReference type="Gene3D" id="1.10.10.60">
    <property type="entry name" value="Homeodomain-like"/>
    <property type="match status" value="1"/>
</dbReference>
<sequence>MGLAPRLQLGQRQTLVMTPQLQQAIKLLQLSQIELANYVERELETNPLLAESPREDDAPAVPEPAVEPSPAHSTDTADTLAEGAAALGEADERWSGEYADRGGDGMASRAAGRADGEGLPDAMARIAEGEMSLQRHVLAQISAEILDPIDRMIAVRLVEALEPSGYLAADADGIAAALGVDPARLEAVRARLRQLDPPGMFSRTLIECLSAQLADRDRLDPAMQALLDNLDLLARRDLSGLLRRCGVDAEDLAAMIGEIRALDPKPGLRFNHEPVRAVIPDVHLRRVRHAEQGEVWEVELNTDALPRVLADRRYHTTLSRDARTKEAREFIAERWQTANWLVKALDQRANTILKVAREIALQQEGFFRHGVSALRPLVLRDVAIATGLHESTVSRVTSNKFIATPRGLFELKYFFTSSVSAASGAEAVSAEAVRSRMRRLIDGEPPHATLSDDRLVELLRGEGIEIARRTVAKYREAMRIPSSVQRRREKSLSGAGMAIQAAAL</sequence>
<feature type="region of interest" description="Disordered" evidence="10">
    <location>
        <begin position="91"/>
        <end position="116"/>
    </location>
</feature>
<keyword evidence="4 9" id="KW-0548">Nucleotidyltransferase</keyword>
<feature type="compositionally biased region" description="Basic and acidic residues" evidence="10">
    <location>
        <begin position="91"/>
        <end position="103"/>
    </location>
</feature>
<dbReference type="PANTHER" id="PTHR32248:SF4">
    <property type="entry name" value="RNA POLYMERASE SIGMA-54 FACTOR"/>
    <property type="match status" value="1"/>
</dbReference>
<dbReference type="NCBIfam" id="NF004596">
    <property type="entry name" value="PRK05932.1-3"/>
    <property type="match status" value="1"/>
</dbReference>
<dbReference type="PRINTS" id="PR00045">
    <property type="entry name" value="SIGMA54FCT"/>
</dbReference>
<dbReference type="Gene3D" id="1.10.10.1330">
    <property type="entry name" value="RNA polymerase sigma-54 factor, core-binding domain"/>
    <property type="match status" value="1"/>
</dbReference>
<dbReference type="Pfam" id="PF04552">
    <property type="entry name" value="Sigma54_DBD"/>
    <property type="match status" value="1"/>
</dbReference>
<dbReference type="InterPro" id="IPR000394">
    <property type="entry name" value="RNA_pol_sigma_54"/>
</dbReference>
<comment type="caution">
    <text evidence="13">The sequence shown here is derived from an EMBL/GenBank/DDBJ whole genome shotgun (WGS) entry which is preliminary data.</text>
</comment>
<dbReference type="GO" id="GO:0001216">
    <property type="term" value="F:DNA-binding transcription activator activity"/>
    <property type="evidence" value="ECO:0007669"/>
    <property type="project" value="InterPro"/>
</dbReference>
<dbReference type="NCBIfam" id="TIGR02395">
    <property type="entry name" value="rpoN_sigma"/>
    <property type="match status" value="1"/>
</dbReference>
<evidence type="ECO:0000259" key="11">
    <source>
        <dbReference type="Pfam" id="PF04552"/>
    </source>
</evidence>
<dbReference type="Pfam" id="PF00309">
    <property type="entry name" value="Sigma54_AID"/>
    <property type="match status" value="1"/>
</dbReference>
<evidence type="ECO:0000256" key="10">
    <source>
        <dbReference type="SAM" id="MobiDB-lite"/>
    </source>
</evidence>
<reference evidence="13 14" key="1">
    <citation type="submission" date="2019-06" db="EMBL/GenBank/DDBJ databases">
        <title>New taxonomy in bacterial strain CC-CFT640, isolated from vineyard.</title>
        <authorList>
            <person name="Lin S.-Y."/>
            <person name="Tsai C.-F."/>
            <person name="Young C.-C."/>
        </authorList>
    </citation>
    <scope>NUCLEOTIDE SEQUENCE [LARGE SCALE GENOMIC DNA]</scope>
    <source>
        <strain evidence="13 14">CC-CFT640</strain>
    </source>
</reference>
<comment type="similarity">
    <text evidence="1 9">Belongs to the sigma-54 factor family.</text>
</comment>
<evidence type="ECO:0000259" key="12">
    <source>
        <dbReference type="Pfam" id="PF04963"/>
    </source>
</evidence>
<feature type="region of interest" description="Disordered" evidence="10">
    <location>
        <begin position="46"/>
        <end position="77"/>
    </location>
</feature>
<accession>A0A5C8PJN4</accession>
<evidence type="ECO:0000256" key="5">
    <source>
        <dbReference type="ARBA" id="ARBA00023015"/>
    </source>
</evidence>
<evidence type="ECO:0000256" key="4">
    <source>
        <dbReference type="ARBA" id="ARBA00022695"/>
    </source>
</evidence>
<evidence type="ECO:0000256" key="6">
    <source>
        <dbReference type="ARBA" id="ARBA00023082"/>
    </source>
</evidence>
<comment type="function">
    <text evidence="9">Sigma factors are initiation factors that promote the attachment of RNA polymerase to specific initiation sites and are then released.</text>
</comment>
<keyword evidence="8 9" id="KW-0804">Transcription</keyword>
<dbReference type="OrthoDB" id="9814402at2"/>
<evidence type="ECO:0000256" key="1">
    <source>
        <dbReference type="ARBA" id="ARBA00008798"/>
    </source>
</evidence>
<dbReference type="PROSITE" id="PS00717">
    <property type="entry name" value="SIGMA54_1"/>
    <property type="match status" value="1"/>
</dbReference>
<keyword evidence="5 9" id="KW-0805">Transcription regulation</keyword>
<dbReference type="Pfam" id="PF04963">
    <property type="entry name" value="Sigma54_CBD"/>
    <property type="match status" value="1"/>
</dbReference>
<dbReference type="EMBL" id="VDUZ01000021">
    <property type="protein sequence ID" value="TXL74030.1"/>
    <property type="molecule type" value="Genomic_DNA"/>
</dbReference>
<proteinExistence type="inferred from homology"/>
<dbReference type="PROSITE" id="PS00718">
    <property type="entry name" value="SIGMA54_2"/>
    <property type="match status" value="1"/>
</dbReference>
<keyword evidence="7 9" id="KW-0238">DNA-binding</keyword>
<dbReference type="Proteomes" id="UP000321638">
    <property type="component" value="Unassembled WGS sequence"/>
</dbReference>
<dbReference type="PROSITE" id="PS50044">
    <property type="entry name" value="SIGMA54_3"/>
    <property type="match status" value="1"/>
</dbReference>
<keyword evidence="6 9" id="KW-0731">Sigma factor</keyword>
<protein>
    <recommendedName>
        <fullName evidence="9">RNA polymerase sigma-54 factor</fullName>
    </recommendedName>
</protein>
<dbReference type="GO" id="GO:0006352">
    <property type="term" value="P:DNA-templated transcription initiation"/>
    <property type="evidence" value="ECO:0007669"/>
    <property type="project" value="InterPro"/>
</dbReference>
<dbReference type="AlphaFoldDB" id="A0A5C8PJN4"/>
<dbReference type="InterPro" id="IPR038709">
    <property type="entry name" value="RpoN_core-bd_sf"/>
</dbReference>
<evidence type="ECO:0000313" key="13">
    <source>
        <dbReference type="EMBL" id="TXL74030.1"/>
    </source>
</evidence>
<dbReference type="InterPro" id="IPR007634">
    <property type="entry name" value="RNA_pol_sigma_54_DNA-bd"/>
</dbReference>
<evidence type="ECO:0000256" key="2">
    <source>
        <dbReference type="ARBA" id="ARBA00022478"/>
    </source>
</evidence>
<dbReference type="GO" id="GO:0000428">
    <property type="term" value="C:DNA-directed RNA polymerase complex"/>
    <property type="evidence" value="ECO:0007669"/>
    <property type="project" value="UniProtKB-KW"/>
</dbReference>